<proteinExistence type="predicted"/>
<evidence type="ECO:0000313" key="2">
    <source>
        <dbReference type="EMBL" id="ORO90355.1"/>
    </source>
</evidence>
<dbReference type="Pfam" id="PF24723">
    <property type="entry name" value="DUF7675"/>
    <property type="match status" value="1"/>
</dbReference>
<organism evidence="2 3">
    <name type="scientific">Streptococcus mitis</name>
    <dbReference type="NCBI Taxonomy" id="28037"/>
    <lineage>
        <taxon>Bacteria</taxon>
        <taxon>Bacillati</taxon>
        <taxon>Bacillota</taxon>
        <taxon>Bacilli</taxon>
        <taxon>Lactobacillales</taxon>
        <taxon>Streptococcaceae</taxon>
        <taxon>Streptococcus</taxon>
        <taxon>Streptococcus mitis group</taxon>
    </lineage>
</organism>
<evidence type="ECO:0000313" key="3">
    <source>
        <dbReference type="Proteomes" id="UP000193441"/>
    </source>
</evidence>
<comment type="caution">
    <text evidence="2">The sequence shown here is derived from an EMBL/GenBank/DDBJ whole genome shotgun (WGS) entry which is preliminary data.</text>
</comment>
<protein>
    <recommendedName>
        <fullName evidence="1">DUF7675 domain-containing protein</fullName>
    </recommendedName>
</protein>
<dbReference type="InterPro" id="IPR056092">
    <property type="entry name" value="DUF7675"/>
</dbReference>
<feature type="domain" description="DUF7675" evidence="1">
    <location>
        <begin position="34"/>
        <end position="98"/>
    </location>
</feature>
<sequence length="99" mass="11915">MTDFNENGCDDLELLDGMCDSVTAESFLEGYSDFYKETEESKIWWIDKIDSIGEHLLSFDQKKIYNLFEDYPYNMTEEEVEIFDSENPFWRDFFSDRKL</sequence>
<accession>A0AAX0NAM3</accession>
<evidence type="ECO:0000259" key="1">
    <source>
        <dbReference type="Pfam" id="PF24723"/>
    </source>
</evidence>
<gene>
    <name evidence="2" type="ORF">B7701_03790</name>
</gene>
<reference evidence="2 3" key="1">
    <citation type="journal article" date="2016" name="Eur. J. Clin. Microbiol. Infect. Dis.">
        <title>Whole genome sequencing as a tool for phylogenetic analysis of clinical strains of Mitis group streptococci.</title>
        <authorList>
            <person name="Rasmussen L.H."/>
            <person name="Dargis R."/>
            <person name="Hojholt K."/>
            <person name="Christensen J.J."/>
            <person name="Skovgaard O."/>
            <person name="Justesen U.S."/>
            <person name="Rosenvinge F.S."/>
            <person name="Moser C."/>
            <person name="Lukjancenko O."/>
            <person name="Rasmussen S."/>
            <person name="Nielsen X.C."/>
        </authorList>
    </citation>
    <scope>NUCLEOTIDE SEQUENCE [LARGE SCALE GENOMIC DNA]</scope>
    <source>
        <strain evidence="2 3">RH_50738_11</strain>
    </source>
</reference>
<dbReference type="EMBL" id="NCVE01000024">
    <property type="protein sequence ID" value="ORO90355.1"/>
    <property type="molecule type" value="Genomic_DNA"/>
</dbReference>
<dbReference type="Proteomes" id="UP000193441">
    <property type="component" value="Unassembled WGS sequence"/>
</dbReference>
<dbReference type="AlphaFoldDB" id="A0AAX0NAM3"/>
<name>A0AAX0NAM3_STRMT</name>